<evidence type="ECO:0000313" key="3">
    <source>
        <dbReference type="Proteomes" id="UP000460318"/>
    </source>
</evidence>
<dbReference type="RefSeq" id="WP_160499475.1">
    <property type="nucleotide sequence ID" value="NZ_WUBI01000003.1"/>
</dbReference>
<name>A0A7X3IL11_9BACL</name>
<protein>
    <recommendedName>
        <fullName evidence="4">DUF1700 domain-containing protein</fullName>
    </recommendedName>
</protein>
<proteinExistence type="predicted"/>
<comment type="caution">
    <text evidence="2">The sequence shown here is derived from an EMBL/GenBank/DDBJ whole genome shotgun (WGS) entry which is preliminary data.</text>
</comment>
<dbReference type="EMBL" id="WUBI01000003">
    <property type="protein sequence ID" value="MWV45888.1"/>
    <property type="molecule type" value="Genomic_DNA"/>
</dbReference>
<dbReference type="NCBIfam" id="NF038403">
    <property type="entry name" value="perm_prefix_1"/>
    <property type="match status" value="1"/>
</dbReference>
<dbReference type="InterPro" id="IPR047928">
    <property type="entry name" value="Perm_prefix_1"/>
</dbReference>
<dbReference type="Proteomes" id="UP000460318">
    <property type="component" value="Unassembled WGS sequence"/>
</dbReference>
<evidence type="ECO:0008006" key="4">
    <source>
        <dbReference type="Google" id="ProtNLM"/>
    </source>
</evidence>
<feature type="transmembrane region" description="Helical" evidence="1">
    <location>
        <begin position="153"/>
        <end position="173"/>
    </location>
</feature>
<keyword evidence="1" id="KW-1133">Transmembrane helix</keyword>
<accession>A0A7X3IL11</accession>
<keyword evidence="1" id="KW-0812">Transmembrane</keyword>
<keyword evidence="1" id="KW-0472">Membrane</keyword>
<keyword evidence="3" id="KW-1185">Reference proteome</keyword>
<reference evidence="2 3" key="1">
    <citation type="submission" date="2019-12" db="EMBL/GenBank/DDBJ databases">
        <title>Paenibacillus sp. nov., an endophytic bacterium isolated from the stem of Dendrobium.</title>
        <authorList>
            <person name="Zhao R."/>
        </authorList>
    </citation>
    <scope>NUCLEOTIDE SEQUENCE [LARGE SCALE GENOMIC DNA]</scope>
    <source>
        <strain evidence="2 3">HJL G12</strain>
    </source>
</reference>
<feature type="transmembrane region" description="Helical" evidence="1">
    <location>
        <begin position="179"/>
        <end position="200"/>
    </location>
</feature>
<evidence type="ECO:0000313" key="2">
    <source>
        <dbReference type="EMBL" id="MWV45888.1"/>
    </source>
</evidence>
<evidence type="ECO:0000256" key="1">
    <source>
        <dbReference type="SAM" id="Phobius"/>
    </source>
</evidence>
<feature type="transmembrane region" description="Helical" evidence="1">
    <location>
        <begin position="76"/>
        <end position="99"/>
    </location>
</feature>
<organism evidence="2 3">
    <name type="scientific">Paenibacillus dendrobii</name>
    <dbReference type="NCBI Taxonomy" id="2691084"/>
    <lineage>
        <taxon>Bacteria</taxon>
        <taxon>Bacillati</taxon>
        <taxon>Bacillota</taxon>
        <taxon>Bacilli</taxon>
        <taxon>Bacillales</taxon>
        <taxon>Paenibacillaceae</taxon>
        <taxon>Paenibacillus</taxon>
    </lineage>
</organism>
<sequence>MNAELESYLEVVYRHLPRSINREDVVAELRAHLEEAAMELRATGMGTAEAVNLALSQMPHPRKLALAYRSGRPLPAAVWSAALLSVNGLCFAAGTWFIISHRLGSTPASYGFQLLAAQKEWVLLMYTLIWLLSGFMLGRKYGAQAEKCIRRIIILPLLPNYLFMLLVLFRIIPEYWFDSLLSLPFILLCVGATFMFGHLVRMGCKWGKSAALNHG</sequence>
<feature type="transmembrane region" description="Helical" evidence="1">
    <location>
        <begin position="121"/>
        <end position="141"/>
    </location>
</feature>
<dbReference type="AlphaFoldDB" id="A0A7X3IL11"/>
<gene>
    <name evidence="2" type="ORF">GRF59_19920</name>
</gene>